<dbReference type="InterPro" id="IPR036144">
    <property type="entry name" value="RibA-like_sf"/>
</dbReference>
<dbReference type="NCBIfam" id="NF001591">
    <property type="entry name" value="PRK00393.1"/>
    <property type="match status" value="1"/>
</dbReference>
<dbReference type="GO" id="GO:0009231">
    <property type="term" value="P:riboflavin biosynthetic process"/>
    <property type="evidence" value="ECO:0007669"/>
    <property type="project" value="UniProtKB-KW"/>
</dbReference>
<dbReference type="Proteomes" id="UP000703661">
    <property type="component" value="Unassembled WGS sequence"/>
</dbReference>
<evidence type="ECO:0000313" key="12">
    <source>
        <dbReference type="Proteomes" id="UP000703661"/>
    </source>
</evidence>
<feature type="domain" description="GTP cyclohydrolase II" evidence="10">
    <location>
        <begin position="252"/>
        <end position="408"/>
    </location>
</feature>
<evidence type="ECO:0000313" key="11">
    <source>
        <dbReference type="EMBL" id="KAG0005810.1"/>
    </source>
</evidence>
<evidence type="ECO:0000256" key="1">
    <source>
        <dbReference type="ARBA" id="ARBA00005104"/>
    </source>
</evidence>
<dbReference type="NCBIfam" id="TIGR00505">
    <property type="entry name" value="ribA"/>
    <property type="match status" value="1"/>
</dbReference>
<dbReference type="SUPFAM" id="SSF142695">
    <property type="entry name" value="RibA-like"/>
    <property type="match status" value="1"/>
</dbReference>
<dbReference type="EMBL" id="JAAAID010002658">
    <property type="protein sequence ID" value="KAG0005810.1"/>
    <property type="molecule type" value="Genomic_DNA"/>
</dbReference>
<dbReference type="CDD" id="cd00641">
    <property type="entry name" value="GTP_cyclohydro2"/>
    <property type="match status" value="1"/>
</dbReference>
<feature type="region of interest" description="Disordered" evidence="9">
    <location>
        <begin position="68"/>
        <end position="105"/>
    </location>
</feature>
<organism evidence="11 12">
    <name type="scientific">Entomortierella chlamydospora</name>
    <dbReference type="NCBI Taxonomy" id="101097"/>
    <lineage>
        <taxon>Eukaryota</taxon>
        <taxon>Fungi</taxon>
        <taxon>Fungi incertae sedis</taxon>
        <taxon>Mucoromycota</taxon>
        <taxon>Mortierellomycotina</taxon>
        <taxon>Mortierellomycetes</taxon>
        <taxon>Mortierellales</taxon>
        <taxon>Mortierellaceae</taxon>
        <taxon>Entomortierella</taxon>
    </lineage>
</organism>
<evidence type="ECO:0000256" key="7">
    <source>
        <dbReference type="ARBA" id="ARBA00023134"/>
    </source>
</evidence>
<keyword evidence="12" id="KW-1185">Reference proteome</keyword>
<evidence type="ECO:0000256" key="8">
    <source>
        <dbReference type="ARBA" id="ARBA00049295"/>
    </source>
</evidence>
<evidence type="ECO:0000256" key="6">
    <source>
        <dbReference type="ARBA" id="ARBA00022801"/>
    </source>
</evidence>
<dbReference type="GO" id="GO:0003935">
    <property type="term" value="F:GTP cyclohydrolase II activity"/>
    <property type="evidence" value="ECO:0007669"/>
    <property type="project" value="UniProtKB-EC"/>
</dbReference>
<dbReference type="InterPro" id="IPR000926">
    <property type="entry name" value="RibA"/>
</dbReference>
<dbReference type="EC" id="3.5.4.25" evidence="3"/>
<reference evidence="11" key="1">
    <citation type="journal article" date="2020" name="Fungal Divers.">
        <title>Resolving the Mortierellaceae phylogeny through synthesis of multi-gene phylogenetics and phylogenomics.</title>
        <authorList>
            <person name="Vandepol N."/>
            <person name="Liber J."/>
            <person name="Desiro A."/>
            <person name="Na H."/>
            <person name="Kennedy M."/>
            <person name="Barry K."/>
            <person name="Grigoriev I.V."/>
            <person name="Miller A.N."/>
            <person name="O'Donnell K."/>
            <person name="Stajich J.E."/>
            <person name="Bonito G."/>
        </authorList>
    </citation>
    <scope>NUCLEOTIDE SEQUENCE</scope>
    <source>
        <strain evidence="11">NRRL 2769</strain>
    </source>
</reference>
<keyword evidence="7" id="KW-0342">GTP-binding</keyword>
<sequence length="463" mass="50857">MASDISMNDAPVVVHSDYIPRNAIDHMNPFFFKSHHHAHSQYGHHHHHSHHNALRQQPYTTPTVVVAAAASHPHSHSIAKDFPSPSSGTDSSSSSSSSSPSSVDLQIPVPRHLSAHLDPCTAPSYNTPPATPPLTLLERQAAAAAAANANAASVVEAKRKNKDDPLAWCTARARIPTPDGSEYFLHIYENKMDKKEHLAFVFGDAIRSQSLDRVQPNETEMDRIKRGAYTGRLQNTVDLPTQQQESLAAPTSSTVTTTETLAAMDVDQNTTSSMVTPAPVAVPLVRIHSECFTGEIGHSARCDCGEQLDEAIRLMKAEGSGVVVYLRQEGRGIGLGEKLKAYNLQDLGYDTVMANLLLNHGADERTYEVAQAILEDLGLNQIRLLTNNPDKMEKIEKDSNIKVMDRVPMMPKSWEAIQQGTEAEFVVKEGAVENKIVKGKELDKYLKVKVERMRHLIPIPTSL</sequence>
<accession>A0A9P6MK23</accession>
<evidence type="ECO:0000259" key="10">
    <source>
        <dbReference type="Pfam" id="PF00925"/>
    </source>
</evidence>
<evidence type="ECO:0000256" key="9">
    <source>
        <dbReference type="SAM" id="MobiDB-lite"/>
    </source>
</evidence>
<dbReference type="GO" id="GO:0005525">
    <property type="term" value="F:GTP binding"/>
    <property type="evidence" value="ECO:0007669"/>
    <property type="project" value="UniProtKB-KW"/>
</dbReference>
<proteinExistence type="inferred from homology"/>
<gene>
    <name evidence="11" type="primary">RIB1_2</name>
    <name evidence="11" type="ORF">BGZ80_005382</name>
</gene>
<dbReference type="AlphaFoldDB" id="A0A9P6MK23"/>
<keyword evidence="6" id="KW-0378">Hydrolase</keyword>
<evidence type="ECO:0000256" key="5">
    <source>
        <dbReference type="ARBA" id="ARBA00022741"/>
    </source>
</evidence>
<name>A0A9P6MK23_9FUNG</name>
<feature type="compositionally biased region" description="Low complexity" evidence="9">
    <location>
        <begin position="83"/>
        <end position="102"/>
    </location>
</feature>
<comment type="pathway">
    <text evidence="1">Cofactor biosynthesis; riboflavin biosynthesis.</text>
</comment>
<keyword evidence="5" id="KW-0547">Nucleotide-binding</keyword>
<comment type="catalytic activity">
    <reaction evidence="8">
        <text>GTP + 4 H2O = 2,5-diamino-6-hydroxy-4-(5-phosphoribosylamino)-pyrimidine + formate + 2 phosphate + 3 H(+)</text>
        <dbReference type="Rhea" id="RHEA:23704"/>
        <dbReference type="ChEBI" id="CHEBI:15377"/>
        <dbReference type="ChEBI" id="CHEBI:15378"/>
        <dbReference type="ChEBI" id="CHEBI:15740"/>
        <dbReference type="ChEBI" id="CHEBI:37565"/>
        <dbReference type="ChEBI" id="CHEBI:43474"/>
        <dbReference type="ChEBI" id="CHEBI:58614"/>
        <dbReference type="EC" id="3.5.4.25"/>
    </reaction>
</comment>
<evidence type="ECO:0000256" key="3">
    <source>
        <dbReference type="ARBA" id="ARBA00012762"/>
    </source>
</evidence>
<comment type="similarity">
    <text evidence="2">Belongs to the GTP cyclohydrolase II family.</text>
</comment>
<dbReference type="InterPro" id="IPR032677">
    <property type="entry name" value="GTP_cyclohydro_II"/>
</dbReference>
<dbReference type="PANTHER" id="PTHR21327:SF29">
    <property type="entry name" value="GTP CYCLOHYDROLASE-2"/>
    <property type="match status" value="1"/>
</dbReference>
<dbReference type="Pfam" id="PF00925">
    <property type="entry name" value="GTP_cyclohydro2"/>
    <property type="match status" value="1"/>
</dbReference>
<keyword evidence="4" id="KW-0686">Riboflavin biosynthesis</keyword>
<evidence type="ECO:0000256" key="4">
    <source>
        <dbReference type="ARBA" id="ARBA00022619"/>
    </source>
</evidence>
<protein>
    <recommendedName>
        <fullName evidence="3">GTP cyclohydrolase II</fullName>
        <ecNumber evidence="3">3.5.4.25</ecNumber>
    </recommendedName>
</protein>
<dbReference type="Gene3D" id="3.40.50.10990">
    <property type="entry name" value="GTP cyclohydrolase II"/>
    <property type="match status" value="1"/>
</dbReference>
<comment type="caution">
    <text evidence="11">The sequence shown here is derived from an EMBL/GenBank/DDBJ whole genome shotgun (WGS) entry which is preliminary data.</text>
</comment>
<evidence type="ECO:0000256" key="2">
    <source>
        <dbReference type="ARBA" id="ARBA00008131"/>
    </source>
</evidence>
<dbReference type="PANTHER" id="PTHR21327">
    <property type="entry name" value="GTP CYCLOHYDROLASE II-RELATED"/>
    <property type="match status" value="1"/>
</dbReference>